<dbReference type="GO" id="GO:0034456">
    <property type="term" value="C:UTP-C complex"/>
    <property type="evidence" value="ECO:0007669"/>
    <property type="project" value="TreeGrafter"/>
</dbReference>
<dbReference type="InterPro" id="IPR024326">
    <property type="entry name" value="RRP7_C"/>
</dbReference>
<dbReference type="InterPro" id="IPR000504">
    <property type="entry name" value="RRM_dom"/>
</dbReference>
<dbReference type="Pfam" id="PF12923">
    <property type="entry name" value="RRP7"/>
    <property type="match status" value="1"/>
</dbReference>
<dbReference type="GO" id="GO:0006364">
    <property type="term" value="P:rRNA processing"/>
    <property type="evidence" value="ECO:0007669"/>
    <property type="project" value="TreeGrafter"/>
</dbReference>
<dbReference type="PANTHER" id="PTHR13191:SF0">
    <property type="entry name" value="RIBOSOMAL RNA-PROCESSING PROTEIN 7 HOMOLOG A-RELATED"/>
    <property type="match status" value="1"/>
</dbReference>
<evidence type="ECO:0000256" key="1">
    <source>
        <dbReference type="ARBA" id="ARBA00006110"/>
    </source>
</evidence>
<name>A0A401PUE9_SCYTO</name>
<proteinExistence type="inferred from homology"/>
<reference evidence="5 6" key="1">
    <citation type="journal article" date="2018" name="Nat. Ecol. Evol.">
        <title>Shark genomes provide insights into elasmobranch evolution and the origin of vertebrates.</title>
        <authorList>
            <person name="Hara Y"/>
            <person name="Yamaguchi K"/>
            <person name="Onimaru K"/>
            <person name="Kadota M"/>
            <person name="Koyanagi M"/>
            <person name="Keeley SD"/>
            <person name="Tatsumi K"/>
            <person name="Tanaka K"/>
            <person name="Motone F"/>
            <person name="Kageyama Y"/>
            <person name="Nozu R"/>
            <person name="Adachi N"/>
            <person name="Nishimura O"/>
            <person name="Nakagawa R"/>
            <person name="Tanegashima C"/>
            <person name="Kiyatake I"/>
            <person name="Matsumoto R"/>
            <person name="Murakumo K"/>
            <person name="Nishida K"/>
            <person name="Terakita A"/>
            <person name="Kuratani S"/>
            <person name="Sato K"/>
            <person name="Hyodo S Kuraku.S."/>
        </authorList>
    </citation>
    <scope>NUCLEOTIDE SEQUENCE [LARGE SCALE GENOMIC DNA]</scope>
</reference>
<accession>A0A401PUE9</accession>
<evidence type="ECO:0000313" key="6">
    <source>
        <dbReference type="Proteomes" id="UP000288216"/>
    </source>
</evidence>
<dbReference type="PANTHER" id="PTHR13191">
    <property type="entry name" value="RIBOSOMAL RNA PROCESSING PROTEIN 7-RELATED"/>
    <property type="match status" value="1"/>
</dbReference>
<dbReference type="InterPro" id="IPR040446">
    <property type="entry name" value="RRP7"/>
</dbReference>
<dbReference type="InterPro" id="IPR034890">
    <property type="entry name" value="Rrp7A_RRM"/>
</dbReference>
<organism evidence="5 6">
    <name type="scientific">Scyliorhinus torazame</name>
    <name type="common">Cloudy catshark</name>
    <name type="synonym">Catulus torazame</name>
    <dbReference type="NCBI Taxonomy" id="75743"/>
    <lineage>
        <taxon>Eukaryota</taxon>
        <taxon>Metazoa</taxon>
        <taxon>Chordata</taxon>
        <taxon>Craniata</taxon>
        <taxon>Vertebrata</taxon>
        <taxon>Chondrichthyes</taxon>
        <taxon>Elasmobranchii</taxon>
        <taxon>Galeomorphii</taxon>
        <taxon>Galeoidea</taxon>
        <taxon>Carcharhiniformes</taxon>
        <taxon>Scyliorhinidae</taxon>
        <taxon>Scyliorhinus</taxon>
    </lineage>
</organism>
<dbReference type="InterPro" id="IPR012677">
    <property type="entry name" value="Nucleotide-bd_a/b_plait_sf"/>
</dbReference>
<dbReference type="EMBL" id="BFAA01011435">
    <property type="protein sequence ID" value="GCB76751.1"/>
    <property type="molecule type" value="Genomic_DNA"/>
</dbReference>
<dbReference type="AlphaFoldDB" id="A0A401PUE9"/>
<evidence type="ECO:0000313" key="5">
    <source>
        <dbReference type="EMBL" id="GCB76751.1"/>
    </source>
</evidence>
<dbReference type="Gene3D" id="6.10.250.1770">
    <property type="match status" value="1"/>
</dbReference>
<keyword evidence="2" id="KW-0694">RNA-binding</keyword>
<feature type="region of interest" description="Disordered" evidence="3">
    <location>
        <begin position="81"/>
        <end position="100"/>
    </location>
</feature>
<keyword evidence="6" id="KW-1185">Reference proteome</keyword>
<dbReference type="STRING" id="75743.A0A401PUE9"/>
<sequence length="175" mass="19696">MAPPRVVAGTAGGGFTAIPVRFSARSRASRHLFVKPHRVREAADRRRPQDRTLFVLNLPPYITQECAHRLFSQCGPVTSVELQEKPGTGSKSEKQKSKFFSGPSAQNFRVAYVVFKKPAGVKAAVSSKRREPWVLSPSDHPIKTGLQNIAQLRKKFEEDKQRIALLRAERKFKPY</sequence>
<dbReference type="GO" id="GO:0003723">
    <property type="term" value="F:RNA binding"/>
    <property type="evidence" value="ECO:0007669"/>
    <property type="project" value="UniProtKB-UniRule"/>
</dbReference>
<comment type="caution">
    <text evidence="5">The sequence shown here is derived from an EMBL/GenBank/DDBJ whole genome shotgun (WGS) entry which is preliminary data.</text>
</comment>
<dbReference type="Gene3D" id="3.30.70.330">
    <property type="match status" value="1"/>
</dbReference>
<dbReference type="OrthoDB" id="5390at2759"/>
<evidence type="ECO:0000259" key="4">
    <source>
        <dbReference type="PROSITE" id="PS50102"/>
    </source>
</evidence>
<evidence type="ECO:0000256" key="3">
    <source>
        <dbReference type="SAM" id="MobiDB-lite"/>
    </source>
</evidence>
<gene>
    <name evidence="5" type="ORF">scyTo_0017503</name>
</gene>
<protein>
    <recommendedName>
        <fullName evidence="4">RRM domain-containing protein</fullName>
    </recommendedName>
</protein>
<dbReference type="GO" id="GO:0000028">
    <property type="term" value="P:ribosomal small subunit assembly"/>
    <property type="evidence" value="ECO:0007669"/>
    <property type="project" value="TreeGrafter"/>
</dbReference>
<dbReference type="InterPro" id="IPR035979">
    <property type="entry name" value="RBD_domain_sf"/>
</dbReference>
<feature type="domain" description="RRM" evidence="4">
    <location>
        <begin position="51"/>
        <end position="149"/>
    </location>
</feature>
<comment type="similarity">
    <text evidence="1">Belongs to the RRP7 family.</text>
</comment>
<dbReference type="GO" id="GO:0032545">
    <property type="term" value="C:CURI complex"/>
    <property type="evidence" value="ECO:0007669"/>
    <property type="project" value="TreeGrafter"/>
</dbReference>
<dbReference type="OMA" id="HRLFSQC"/>
<dbReference type="CDD" id="cd12294">
    <property type="entry name" value="RRM_Rrp7A"/>
    <property type="match status" value="1"/>
</dbReference>
<dbReference type="SUPFAM" id="SSF54928">
    <property type="entry name" value="RNA-binding domain, RBD"/>
    <property type="match status" value="1"/>
</dbReference>
<dbReference type="Proteomes" id="UP000288216">
    <property type="component" value="Unassembled WGS sequence"/>
</dbReference>
<evidence type="ECO:0000256" key="2">
    <source>
        <dbReference type="PROSITE-ProRule" id="PRU00176"/>
    </source>
</evidence>
<dbReference type="PROSITE" id="PS50102">
    <property type="entry name" value="RRM"/>
    <property type="match status" value="1"/>
</dbReference>
<dbReference type="Pfam" id="PF00076">
    <property type="entry name" value="RRM_1"/>
    <property type="match status" value="1"/>
</dbReference>